<reference evidence="3" key="1">
    <citation type="submission" date="2020-06" db="EMBL/GenBank/DDBJ databases">
        <title>A chromosome-scale genome assembly of Talaromyces rugulosus W13939.</title>
        <authorList>
            <person name="Wang B."/>
            <person name="Guo L."/>
            <person name="Ye K."/>
            <person name="Wang L."/>
        </authorList>
    </citation>
    <scope>NUCLEOTIDE SEQUENCE [LARGE SCALE GENOMIC DNA]</scope>
    <source>
        <strain evidence="3">W13939</strain>
    </source>
</reference>
<evidence type="ECO:0000313" key="2">
    <source>
        <dbReference type="EMBL" id="QKX59035.1"/>
    </source>
</evidence>
<dbReference type="PROSITE" id="PS00108">
    <property type="entry name" value="PROTEIN_KINASE_ST"/>
    <property type="match status" value="1"/>
</dbReference>
<dbReference type="PROSITE" id="PS50011">
    <property type="entry name" value="PROTEIN_KINASE_DOM"/>
    <property type="match status" value="1"/>
</dbReference>
<gene>
    <name evidence="2" type="ORF">TRUGW13939_06165</name>
</gene>
<keyword evidence="3" id="KW-1185">Reference proteome</keyword>
<name>A0A7H8R004_TALRU</name>
<sequence length="253" mass="28430">MNILENSEAFIEENGDLIFDHTKIILQRNNDEYFYTTTKQRFSASSQIDFSGMNLIQIPVDDIWPIYNSKFTQAPDPLPPNTYVKQPSLLYYGDTAASFKLSSQILNEAEVCEILINHPHRNIAQYIGCIVQNGRIRGLCFKKYLLSLTQRLQDATPFDKGSCLQGIKEGVNHLHNLGLIHNDLKPPNIMIDGDNPIIIDFDSCKRLGEKLGAKAGTIGWTIVGSEYATLENDLFGISKLQDFLKVDCGKNVS</sequence>
<dbReference type="GeneID" id="55993660"/>
<proteinExistence type="predicted"/>
<organism evidence="2 3">
    <name type="scientific">Talaromyces rugulosus</name>
    <name type="common">Penicillium rugulosum</name>
    <dbReference type="NCBI Taxonomy" id="121627"/>
    <lineage>
        <taxon>Eukaryota</taxon>
        <taxon>Fungi</taxon>
        <taxon>Dikarya</taxon>
        <taxon>Ascomycota</taxon>
        <taxon>Pezizomycotina</taxon>
        <taxon>Eurotiomycetes</taxon>
        <taxon>Eurotiomycetidae</taxon>
        <taxon>Eurotiales</taxon>
        <taxon>Trichocomaceae</taxon>
        <taxon>Talaromyces</taxon>
        <taxon>Talaromyces sect. Islandici</taxon>
    </lineage>
</organism>
<dbReference type="InterPro" id="IPR000719">
    <property type="entry name" value="Prot_kinase_dom"/>
</dbReference>
<dbReference type="AlphaFoldDB" id="A0A7H8R004"/>
<accession>A0A7H8R004</accession>
<dbReference type="RefSeq" id="XP_035345213.1">
    <property type="nucleotide sequence ID" value="XM_035489320.1"/>
</dbReference>
<dbReference type="Gene3D" id="1.10.510.10">
    <property type="entry name" value="Transferase(Phosphotransferase) domain 1"/>
    <property type="match status" value="1"/>
</dbReference>
<dbReference type="OrthoDB" id="4359289at2759"/>
<dbReference type="InterPro" id="IPR011009">
    <property type="entry name" value="Kinase-like_dom_sf"/>
</dbReference>
<protein>
    <recommendedName>
        <fullName evidence="1">Protein kinase domain-containing protein</fullName>
    </recommendedName>
</protein>
<dbReference type="KEGG" id="trg:TRUGW13939_06165"/>
<dbReference type="SUPFAM" id="SSF56112">
    <property type="entry name" value="Protein kinase-like (PK-like)"/>
    <property type="match status" value="1"/>
</dbReference>
<dbReference type="InterPro" id="IPR008271">
    <property type="entry name" value="Ser/Thr_kinase_AS"/>
</dbReference>
<evidence type="ECO:0000313" key="3">
    <source>
        <dbReference type="Proteomes" id="UP000509510"/>
    </source>
</evidence>
<dbReference type="EMBL" id="CP055900">
    <property type="protein sequence ID" value="QKX59035.1"/>
    <property type="molecule type" value="Genomic_DNA"/>
</dbReference>
<dbReference type="GO" id="GO:0004672">
    <property type="term" value="F:protein kinase activity"/>
    <property type="evidence" value="ECO:0007669"/>
    <property type="project" value="InterPro"/>
</dbReference>
<dbReference type="GO" id="GO:0005524">
    <property type="term" value="F:ATP binding"/>
    <property type="evidence" value="ECO:0007669"/>
    <property type="project" value="InterPro"/>
</dbReference>
<feature type="domain" description="Protein kinase" evidence="1">
    <location>
        <begin position="19"/>
        <end position="253"/>
    </location>
</feature>
<dbReference type="Pfam" id="PF00069">
    <property type="entry name" value="Pkinase"/>
    <property type="match status" value="1"/>
</dbReference>
<dbReference type="Proteomes" id="UP000509510">
    <property type="component" value="Chromosome III"/>
</dbReference>
<evidence type="ECO:0000259" key="1">
    <source>
        <dbReference type="PROSITE" id="PS50011"/>
    </source>
</evidence>